<evidence type="ECO:0000313" key="2">
    <source>
        <dbReference type="EMBL" id="QLJ52521.1"/>
    </source>
</evidence>
<dbReference type="AlphaFoldDB" id="A0A7D6BLQ2"/>
<dbReference type="EMBL" id="CP058998">
    <property type="protein sequence ID" value="QLJ52558.1"/>
    <property type="molecule type" value="Genomic_DNA"/>
</dbReference>
<reference evidence="5" key="2">
    <citation type="submission" date="2020-07" db="EMBL/GenBank/DDBJ databases">
        <title>Metabolic diversity and evolutionary history of the archaeal phylum ###Micrarchaeota### uncovered from a freshwater lake metagenome.</title>
        <authorList>
            <person name="Kadnikov V.V."/>
            <person name="Savvichev A.S."/>
            <person name="Mardanov A.V."/>
            <person name="Beletsky A.V."/>
            <person name="Chupakov A.V."/>
            <person name="Kokryatskaya N.M."/>
            <person name="Pimenov N.V."/>
            <person name="Ravin N.V."/>
        </authorList>
    </citation>
    <scope>NUCLEOTIDE SEQUENCE [LARGE SCALE GENOMIC DNA]</scope>
</reference>
<feature type="transmembrane region" description="Helical" evidence="1">
    <location>
        <begin position="64"/>
        <end position="95"/>
    </location>
</feature>
<organism evidence="3 5">
    <name type="scientific">Fermentimicrarchaeum limneticum</name>
    <dbReference type="NCBI Taxonomy" id="2795018"/>
    <lineage>
        <taxon>Archaea</taxon>
        <taxon>Candidatus Micrarchaeota</taxon>
        <taxon>Candidatus Fermentimicrarchaeales</taxon>
        <taxon>Candidatus Fermentimicrarchaeaceae</taxon>
        <taxon>Candidatus Fermentimicrarchaeum</taxon>
    </lineage>
</organism>
<dbReference type="Proteomes" id="UP000510821">
    <property type="component" value="Chromosome"/>
</dbReference>
<reference evidence="3" key="1">
    <citation type="journal article" date="2020" name="Appl. Environ. Microbiol.">
        <title>Metabolic Diversity and Evolutionary History of the Archaeal Phylum 'Candidatus Micrarchaeota' Uncovered from a Freshwater Lake Metagenome.</title>
        <authorList>
            <person name="Kadnikov V.V."/>
            <person name="Savvichev A.S."/>
            <person name="Mardanov A.V."/>
            <person name="Beletsky A.V."/>
            <person name="Chupakov A.V."/>
            <person name="Kokryatskaya N.M."/>
            <person name="Pimenov N.V."/>
            <person name="Ravin N.V."/>
        </authorList>
    </citation>
    <scope>NUCLEOTIDE SEQUENCE</scope>
    <source>
        <strain evidence="3">Sv326</strain>
    </source>
</reference>
<gene>
    <name evidence="2" type="ORF">Sv326_0346</name>
    <name evidence="3" type="ORF">Sv326_0383</name>
    <name evidence="4" type="ORF">Sv326_0420</name>
</gene>
<evidence type="ECO:0000256" key="1">
    <source>
        <dbReference type="SAM" id="Phobius"/>
    </source>
</evidence>
<evidence type="ECO:0000313" key="3">
    <source>
        <dbReference type="EMBL" id="QLJ52558.1"/>
    </source>
</evidence>
<evidence type="ECO:0000313" key="4">
    <source>
        <dbReference type="EMBL" id="QLJ52595.1"/>
    </source>
</evidence>
<keyword evidence="1" id="KW-0812">Transmembrane</keyword>
<dbReference type="EMBL" id="CP058998">
    <property type="protein sequence ID" value="QLJ52595.1"/>
    <property type="molecule type" value="Genomic_DNA"/>
</dbReference>
<dbReference type="EMBL" id="CP058998">
    <property type="protein sequence ID" value="QLJ52521.1"/>
    <property type="molecule type" value="Genomic_DNA"/>
</dbReference>
<accession>A0A7D6BLQ2</accession>
<dbReference type="KEGG" id="flt:Sv326_0420"/>
<feature type="transmembrane region" description="Helical" evidence="1">
    <location>
        <begin position="40"/>
        <end position="58"/>
    </location>
</feature>
<keyword evidence="1" id="KW-1133">Transmembrane helix</keyword>
<protein>
    <submittedName>
        <fullName evidence="3">Uncharacterized protein</fullName>
    </submittedName>
</protein>
<evidence type="ECO:0000313" key="5">
    <source>
        <dbReference type="Proteomes" id="UP000510821"/>
    </source>
</evidence>
<dbReference type="KEGG" id="flt:Sv326_0383"/>
<sequence>MVAGEVMFFEGVAKFAFYVIAFIVLVMLVSIALILPRQYAVCFLAPFLIIILGALALSKLKWEYILIALILLFIYLLSPMLFIIGTVLAILYFVVKWFRNRKKKKPSFIYKPSKQRRWEL</sequence>
<proteinExistence type="predicted"/>
<keyword evidence="1" id="KW-0472">Membrane</keyword>
<feature type="transmembrane region" description="Helical" evidence="1">
    <location>
        <begin position="15"/>
        <end position="35"/>
    </location>
</feature>
<name>A0A7D6BLQ2_FERL1</name>
<dbReference type="KEGG" id="flt:Sv326_0346"/>